<evidence type="ECO:0000313" key="1">
    <source>
        <dbReference type="EMBL" id="KAK0581367.1"/>
    </source>
</evidence>
<keyword evidence="2" id="KW-1185">Reference proteome</keyword>
<protein>
    <submittedName>
        <fullName evidence="1">Uncharacterized protein</fullName>
    </submittedName>
</protein>
<dbReference type="AlphaFoldDB" id="A0AA39VID3"/>
<evidence type="ECO:0000313" key="2">
    <source>
        <dbReference type="Proteomes" id="UP001168877"/>
    </source>
</evidence>
<organism evidence="1 2">
    <name type="scientific">Acer saccharum</name>
    <name type="common">Sugar maple</name>
    <dbReference type="NCBI Taxonomy" id="4024"/>
    <lineage>
        <taxon>Eukaryota</taxon>
        <taxon>Viridiplantae</taxon>
        <taxon>Streptophyta</taxon>
        <taxon>Embryophyta</taxon>
        <taxon>Tracheophyta</taxon>
        <taxon>Spermatophyta</taxon>
        <taxon>Magnoliopsida</taxon>
        <taxon>eudicotyledons</taxon>
        <taxon>Gunneridae</taxon>
        <taxon>Pentapetalae</taxon>
        <taxon>rosids</taxon>
        <taxon>malvids</taxon>
        <taxon>Sapindales</taxon>
        <taxon>Sapindaceae</taxon>
        <taxon>Hippocastanoideae</taxon>
        <taxon>Acereae</taxon>
        <taxon>Acer</taxon>
    </lineage>
</organism>
<reference evidence="1" key="2">
    <citation type="submission" date="2023-06" db="EMBL/GenBank/DDBJ databases">
        <authorList>
            <person name="Swenson N.G."/>
            <person name="Wegrzyn J.L."/>
            <person name="Mcevoy S.L."/>
        </authorList>
    </citation>
    <scope>NUCLEOTIDE SEQUENCE</scope>
    <source>
        <strain evidence="1">NS2018</strain>
        <tissue evidence="1">Leaf</tissue>
    </source>
</reference>
<name>A0AA39VID3_ACESA</name>
<gene>
    <name evidence="1" type="ORF">LWI29_012951</name>
</gene>
<reference evidence="1" key="1">
    <citation type="journal article" date="2022" name="Plant J.">
        <title>Strategies of tolerance reflected in two North American maple genomes.</title>
        <authorList>
            <person name="McEvoy S.L."/>
            <person name="Sezen U.U."/>
            <person name="Trouern-Trend A."/>
            <person name="McMahon S.M."/>
            <person name="Schaberg P.G."/>
            <person name="Yang J."/>
            <person name="Wegrzyn J.L."/>
            <person name="Swenson N.G."/>
        </authorList>
    </citation>
    <scope>NUCLEOTIDE SEQUENCE</scope>
    <source>
        <strain evidence="1">NS2018</strain>
    </source>
</reference>
<dbReference type="Proteomes" id="UP001168877">
    <property type="component" value="Unassembled WGS sequence"/>
</dbReference>
<sequence length="107" mass="12951">MEFFFNCHSLMMSERINEHVRKEVVEQRLTGYKIAVIVLEEHVPNLRHPIRHHRVVWRRTGKHLRRLRGVKHLREKIVPVYFVFWKFNTFHSITADFTCPVAAKSFN</sequence>
<dbReference type="EMBL" id="JAUESC010000384">
    <property type="protein sequence ID" value="KAK0581367.1"/>
    <property type="molecule type" value="Genomic_DNA"/>
</dbReference>
<accession>A0AA39VID3</accession>
<proteinExistence type="predicted"/>
<comment type="caution">
    <text evidence="1">The sequence shown here is derived from an EMBL/GenBank/DDBJ whole genome shotgun (WGS) entry which is preliminary data.</text>
</comment>